<name>A0A1Q2YEA5_9ASCO</name>
<protein>
    <submittedName>
        <fullName evidence="2">Uncharacterized protein</fullName>
    </submittedName>
</protein>
<dbReference type="Pfam" id="PF11951">
    <property type="entry name" value="Fungal_trans_2"/>
    <property type="match status" value="1"/>
</dbReference>
<gene>
    <name evidence="2" type="ORF">PMKS-001303</name>
</gene>
<feature type="region of interest" description="Disordered" evidence="1">
    <location>
        <begin position="234"/>
        <end position="262"/>
    </location>
</feature>
<feature type="region of interest" description="Disordered" evidence="1">
    <location>
        <begin position="1"/>
        <end position="23"/>
    </location>
</feature>
<evidence type="ECO:0000313" key="3">
    <source>
        <dbReference type="Proteomes" id="UP000186136"/>
    </source>
</evidence>
<organism evidence="2 3">
    <name type="scientific">Pichia membranifaciens</name>
    <dbReference type="NCBI Taxonomy" id="4926"/>
    <lineage>
        <taxon>Eukaryota</taxon>
        <taxon>Fungi</taxon>
        <taxon>Dikarya</taxon>
        <taxon>Ascomycota</taxon>
        <taxon>Saccharomycotina</taxon>
        <taxon>Pichiomycetes</taxon>
        <taxon>Pichiales</taxon>
        <taxon>Pichiaceae</taxon>
        <taxon>Pichia</taxon>
    </lineage>
</organism>
<evidence type="ECO:0000313" key="2">
    <source>
        <dbReference type="EMBL" id="GAV27835.1"/>
    </source>
</evidence>
<dbReference type="OrthoDB" id="3598904at2759"/>
<feature type="compositionally biased region" description="Polar residues" evidence="1">
    <location>
        <begin position="245"/>
        <end position="257"/>
    </location>
</feature>
<sequence>MNPVVAPISSRSVFNGKDQESSKSVFSQAYFSERPTKVAAVSQQKESKPALDEDALIRQYIRESANGTIPSSINGMSGLNLNSEERMFYNAFVNGFIVSISNQLAHQKLLPGSIFVPTAMFDPLIQKLCMTCGASFLYRCSAGNDKDLLLKVKESNSLIVKELVHRLDEMPIMETREWILIYFTLQNNRQKFVYEGRHSQTINLISGVQAIKMWLETKKKDANTKAGEKIEELSHPTVADAAPCTPSQNQKPASQSGKRNDHYSLEYNHEGDICSIEEFTEAESYILLDKLVDKTNLLKSINGNHSDSMILSPCEAPQSRTGHMVDMLEIEAKMLLSSFSYADKVKKAAEVTAFERTLLETFIFNYSGTLLTIDKSLVGCLTSPFDLFDLIAPLLFVPIYKCAVPWMNNPTAGAALPMIELQAKIIWLSFKEEFDQRDLKIIHTIQKLAQYYTRPILPDEVWRSYPKNVSKKLAESCYVSEIVAKGVYLFSMKILDRSLSEGDEKVQEIVDSMFKILECISMHSQTSVIAKWSFLVIGCAILNEDQRVKLKKRLIGFVEALKTGSLRTSLIFLEAVWENGVGLNALFIEKYLDLLVI</sequence>
<evidence type="ECO:0000256" key="1">
    <source>
        <dbReference type="SAM" id="MobiDB-lite"/>
    </source>
</evidence>
<accession>A0A1Q2YEA5</accession>
<dbReference type="InterPro" id="IPR021858">
    <property type="entry name" value="Fun_TF"/>
</dbReference>
<dbReference type="EMBL" id="BDGI01000047">
    <property type="protein sequence ID" value="GAV27835.1"/>
    <property type="molecule type" value="Genomic_DNA"/>
</dbReference>
<proteinExistence type="predicted"/>
<keyword evidence="3" id="KW-1185">Reference proteome</keyword>
<comment type="caution">
    <text evidence="2">The sequence shown here is derived from an EMBL/GenBank/DDBJ whole genome shotgun (WGS) entry which is preliminary data.</text>
</comment>
<reference evidence="2 3" key="1">
    <citation type="submission" date="2016-08" db="EMBL/GenBank/DDBJ databases">
        <title>Whole genome shotgun sequence of Pichia membranifaciens KS47-1.</title>
        <authorList>
            <person name="Konishi M."/>
            <person name="Ishida M."/>
            <person name="Arakawa T."/>
            <person name="Kato Y."/>
            <person name="Horiuchi J."/>
        </authorList>
    </citation>
    <scope>NUCLEOTIDE SEQUENCE [LARGE SCALE GENOMIC DNA]</scope>
    <source>
        <strain evidence="2 3">KS47-1</strain>
    </source>
</reference>
<dbReference type="AlphaFoldDB" id="A0A1Q2YEA5"/>
<dbReference type="Proteomes" id="UP000186136">
    <property type="component" value="Unassembled WGS sequence"/>
</dbReference>